<name>A0ABY4VIK1_9GAMM</name>
<feature type="region of interest" description="Disordered" evidence="1">
    <location>
        <begin position="24"/>
        <end position="52"/>
    </location>
</feature>
<gene>
    <name evidence="3" type="ORF">MJO52_00890</name>
</gene>
<evidence type="ECO:0000313" key="4">
    <source>
        <dbReference type="Proteomes" id="UP001055658"/>
    </source>
</evidence>
<feature type="chain" id="PRO_5046958157" description="Lipoprotein" evidence="2">
    <location>
        <begin position="18"/>
        <end position="653"/>
    </location>
</feature>
<sequence>MKLGKLFSFAALSFVLAACSGGGGSGGDSVNGELPETSSGSPETSEGSGSQQPQLIIQGLIGENIDGSASVEVKVGDIDYDATVDGKIFSAEIKNAASDELISVVVRYPATEERKEVVLKSYVGKYSQIEELENEGSVSVSELPTLYVNALSTASAAFLEKVNEGDITTSNELLSASQVLPQEILLESAVGLRYIVSGGESPLFSHENTYDFIRDYPVAAKVALELKNISSSGIKKYEQIFDQLVNNKEQILSVENYSGEDLIFVAVNSTVARIYGFAMNLTGGESGTGYFADSNYSDQLNNSVSYVKKDNLITLEMSGSDRVNFYFSECWGENGSSGARLNSVRLKKYYDAAFYSAYKVDYDYSCQQLGGDEVSADSFVVSSFAQVNTQRTGSLEEISSDAFSISGFRDRSNDDSLSRAGSWEPSIIDPNTKGTVNQRFDHRSGYVDDGKLSFSDAGNLVIESNRGSKVEYYTFGSDGVAMRTLGVLRRDDGSLASVGGHYATPVVQGTEMPVGSDIFNYGGIFDLFDPEFPNYYDQFGFRYYEDGSGYQVYKGPEYITEAEWARFGWSDKENFREQRYFVDFVTRETYSSCPEGNMNCVEWRYREVEPLFFDGTFYYLRVYQEIDNCKLNGRGSCVEASGYIDRWKVSAIQ</sequence>
<dbReference type="RefSeq" id="WP_252084132.1">
    <property type="nucleotide sequence ID" value="NZ_CP092418.1"/>
</dbReference>
<keyword evidence="2" id="KW-0732">Signal</keyword>
<evidence type="ECO:0000256" key="2">
    <source>
        <dbReference type="SAM" id="SignalP"/>
    </source>
</evidence>
<keyword evidence="4" id="KW-1185">Reference proteome</keyword>
<dbReference type="Proteomes" id="UP001055658">
    <property type="component" value="Chromosome"/>
</dbReference>
<dbReference type="PROSITE" id="PS51257">
    <property type="entry name" value="PROKAR_LIPOPROTEIN"/>
    <property type="match status" value="1"/>
</dbReference>
<reference evidence="3" key="1">
    <citation type="submission" date="2022-02" db="EMBL/GenBank/DDBJ databases">
        <title>Coral-associated bacteria.</title>
        <authorList>
            <person name="Tang K."/>
            <person name="Wang X."/>
        </authorList>
    </citation>
    <scope>NUCLEOTIDE SEQUENCE</scope>
    <source>
        <strain evidence="3">SCSIO 43006</strain>
    </source>
</reference>
<organism evidence="3 4">
    <name type="scientific">Microbulbifer variabilis</name>
    <dbReference type="NCBI Taxonomy" id="266805"/>
    <lineage>
        <taxon>Bacteria</taxon>
        <taxon>Pseudomonadati</taxon>
        <taxon>Pseudomonadota</taxon>
        <taxon>Gammaproteobacteria</taxon>
        <taxon>Cellvibrionales</taxon>
        <taxon>Microbulbiferaceae</taxon>
        <taxon>Microbulbifer</taxon>
    </lineage>
</organism>
<evidence type="ECO:0000256" key="1">
    <source>
        <dbReference type="SAM" id="MobiDB-lite"/>
    </source>
</evidence>
<dbReference type="EMBL" id="CP092418">
    <property type="protein sequence ID" value="USD21729.1"/>
    <property type="molecule type" value="Genomic_DNA"/>
</dbReference>
<protein>
    <recommendedName>
        <fullName evidence="5">Lipoprotein</fullName>
    </recommendedName>
</protein>
<accession>A0ABY4VIK1</accession>
<feature type="compositionally biased region" description="Low complexity" evidence="1">
    <location>
        <begin position="32"/>
        <end position="52"/>
    </location>
</feature>
<evidence type="ECO:0008006" key="5">
    <source>
        <dbReference type="Google" id="ProtNLM"/>
    </source>
</evidence>
<evidence type="ECO:0000313" key="3">
    <source>
        <dbReference type="EMBL" id="USD21729.1"/>
    </source>
</evidence>
<proteinExistence type="predicted"/>
<feature type="signal peptide" evidence="2">
    <location>
        <begin position="1"/>
        <end position="17"/>
    </location>
</feature>